<comment type="caution">
    <text evidence="1">The sequence shown here is derived from an EMBL/GenBank/DDBJ whole genome shotgun (WGS) entry which is preliminary data.</text>
</comment>
<dbReference type="AlphaFoldDB" id="A0A645GW80"/>
<protein>
    <submittedName>
        <fullName evidence="1">Uncharacterized protein</fullName>
    </submittedName>
</protein>
<accession>A0A645GW80</accession>
<proteinExistence type="predicted"/>
<evidence type="ECO:0000313" key="1">
    <source>
        <dbReference type="EMBL" id="MPN31055.1"/>
    </source>
</evidence>
<organism evidence="1">
    <name type="scientific">bioreactor metagenome</name>
    <dbReference type="NCBI Taxonomy" id="1076179"/>
    <lineage>
        <taxon>unclassified sequences</taxon>
        <taxon>metagenomes</taxon>
        <taxon>ecological metagenomes</taxon>
    </lineage>
</organism>
<sequence length="104" mass="11304">MIGEGHIGVWKELQGRGTKVVHPIFKEGCPLRADGKQSYLVAQLGQRAALVEHNSGDPTEIGKVEIGGDKYSHTAPPIPTLYPSADMRTSSFMHLSGEWLTGMM</sequence>
<gene>
    <name evidence="1" type="ORF">SDC9_178528</name>
</gene>
<dbReference type="EMBL" id="VSSQ01082432">
    <property type="protein sequence ID" value="MPN31055.1"/>
    <property type="molecule type" value="Genomic_DNA"/>
</dbReference>
<reference evidence="1" key="1">
    <citation type="submission" date="2019-08" db="EMBL/GenBank/DDBJ databases">
        <authorList>
            <person name="Kucharzyk K."/>
            <person name="Murdoch R.W."/>
            <person name="Higgins S."/>
            <person name="Loffler F."/>
        </authorList>
    </citation>
    <scope>NUCLEOTIDE SEQUENCE</scope>
</reference>
<name>A0A645GW80_9ZZZZ</name>